<dbReference type="EMBL" id="CAJOBI010154328">
    <property type="protein sequence ID" value="CAF4824588.1"/>
    <property type="molecule type" value="Genomic_DNA"/>
</dbReference>
<sequence>EGFVNLFQDEVNLPALEPTDKALNRTPMSASQTENSP</sequence>
<dbReference type="AlphaFoldDB" id="A0A8S3BGZ1"/>
<comment type="caution">
    <text evidence="2">The sequence shown here is derived from an EMBL/GenBank/DDBJ whole genome shotgun (WGS) entry which is preliminary data.</text>
</comment>
<dbReference type="Proteomes" id="UP000681720">
    <property type="component" value="Unassembled WGS sequence"/>
</dbReference>
<gene>
    <name evidence="3" type="ORF">GIL414_LOCUS55635</name>
    <name evidence="2" type="ORF">SMN809_LOCUS48194</name>
</gene>
<reference evidence="2" key="1">
    <citation type="submission" date="2021-02" db="EMBL/GenBank/DDBJ databases">
        <authorList>
            <person name="Nowell W R."/>
        </authorList>
    </citation>
    <scope>NUCLEOTIDE SEQUENCE</scope>
</reference>
<evidence type="ECO:0000313" key="4">
    <source>
        <dbReference type="Proteomes" id="UP000676336"/>
    </source>
</evidence>
<organism evidence="2 4">
    <name type="scientific">Rotaria magnacalcarata</name>
    <dbReference type="NCBI Taxonomy" id="392030"/>
    <lineage>
        <taxon>Eukaryota</taxon>
        <taxon>Metazoa</taxon>
        <taxon>Spiralia</taxon>
        <taxon>Gnathifera</taxon>
        <taxon>Rotifera</taxon>
        <taxon>Eurotatoria</taxon>
        <taxon>Bdelloidea</taxon>
        <taxon>Philodinida</taxon>
        <taxon>Philodinidae</taxon>
        <taxon>Rotaria</taxon>
    </lineage>
</organism>
<name>A0A8S3BGZ1_9BILA</name>
<feature type="region of interest" description="Disordered" evidence="1">
    <location>
        <begin position="17"/>
        <end position="37"/>
    </location>
</feature>
<feature type="non-terminal residue" evidence="2">
    <location>
        <position position="37"/>
    </location>
</feature>
<evidence type="ECO:0000313" key="3">
    <source>
        <dbReference type="EMBL" id="CAF4974685.1"/>
    </source>
</evidence>
<evidence type="ECO:0000256" key="1">
    <source>
        <dbReference type="SAM" id="MobiDB-lite"/>
    </source>
</evidence>
<feature type="compositionally biased region" description="Polar residues" evidence="1">
    <location>
        <begin position="26"/>
        <end position="37"/>
    </location>
</feature>
<protein>
    <submittedName>
        <fullName evidence="2">Uncharacterized protein</fullName>
    </submittedName>
</protein>
<evidence type="ECO:0000313" key="2">
    <source>
        <dbReference type="EMBL" id="CAF4824588.1"/>
    </source>
</evidence>
<accession>A0A8S3BGZ1</accession>
<proteinExistence type="predicted"/>
<dbReference type="Proteomes" id="UP000676336">
    <property type="component" value="Unassembled WGS sequence"/>
</dbReference>
<dbReference type="EMBL" id="CAJOBJ010197971">
    <property type="protein sequence ID" value="CAF4974685.1"/>
    <property type="molecule type" value="Genomic_DNA"/>
</dbReference>
<feature type="non-terminal residue" evidence="2">
    <location>
        <position position="1"/>
    </location>
</feature>